<protein>
    <submittedName>
        <fullName evidence="2">Uncharacterized protein</fullName>
    </submittedName>
</protein>
<keyword evidence="1" id="KW-0472">Membrane</keyword>
<dbReference type="AlphaFoldDB" id="A0A9P4R6J0"/>
<sequence>MAIPIVDRSPRHKHTRGGVLGCMVIMFIEAAVVADLFPSSDKAALPAVIVIFFIREIPYSLCLTRTQFAYPGEICLTHLRERNLNRRYYNLNYQHNLETSSFGCDFHIHVGILSGLRYLAVVLWIQRAHHSKK</sequence>
<feature type="transmembrane region" description="Helical" evidence="1">
    <location>
        <begin position="106"/>
        <end position="125"/>
    </location>
</feature>
<comment type="caution">
    <text evidence="2">The sequence shown here is derived from an EMBL/GenBank/DDBJ whole genome shotgun (WGS) entry which is preliminary data.</text>
</comment>
<organism evidence="2 3">
    <name type="scientific">Polyplosphaeria fusca</name>
    <dbReference type="NCBI Taxonomy" id="682080"/>
    <lineage>
        <taxon>Eukaryota</taxon>
        <taxon>Fungi</taxon>
        <taxon>Dikarya</taxon>
        <taxon>Ascomycota</taxon>
        <taxon>Pezizomycotina</taxon>
        <taxon>Dothideomycetes</taxon>
        <taxon>Pleosporomycetidae</taxon>
        <taxon>Pleosporales</taxon>
        <taxon>Tetraplosphaeriaceae</taxon>
        <taxon>Polyplosphaeria</taxon>
    </lineage>
</organism>
<dbReference type="OrthoDB" id="6612291at2759"/>
<accession>A0A9P4R6J0</accession>
<name>A0A9P4R6J0_9PLEO</name>
<dbReference type="EMBL" id="ML996117">
    <property type="protein sequence ID" value="KAF2737346.1"/>
    <property type="molecule type" value="Genomic_DNA"/>
</dbReference>
<gene>
    <name evidence="2" type="ORF">EJ04DRAFT_126536</name>
</gene>
<proteinExistence type="predicted"/>
<evidence type="ECO:0000313" key="2">
    <source>
        <dbReference type="EMBL" id="KAF2737346.1"/>
    </source>
</evidence>
<dbReference type="Proteomes" id="UP000799444">
    <property type="component" value="Unassembled WGS sequence"/>
</dbReference>
<evidence type="ECO:0000313" key="3">
    <source>
        <dbReference type="Proteomes" id="UP000799444"/>
    </source>
</evidence>
<keyword evidence="1" id="KW-0812">Transmembrane</keyword>
<feature type="transmembrane region" description="Helical" evidence="1">
    <location>
        <begin position="18"/>
        <end position="37"/>
    </location>
</feature>
<keyword evidence="1" id="KW-1133">Transmembrane helix</keyword>
<reference evidence="2" key="1">
    <citation type="journal article" date="2020" name="Stud. Mycol.">
        <title>101 Dothideomycetes genomes: a test case for predicting lifestyles and emergence of pathogens.</title>
        <authorList>
            <person name="Haridas S."/>
            <person name="Albert R."/>
            <person name="Binder M."/>
            <person name="Bloem J."/>
            <person name="Labutti K."/>
            <person name="Salamov A."/>
            <person name="Andreopoulos B."/>
            <person name="Baker S."/>
            <person name="Barry K."/>
            <person name="Bills G."/>
            <person name="Bluhm B."/>
            <person name="Cannon C."/>
            <person name="Castanera R."/>
            <person name="Culley D."/>
            <person name="Daum C."/>
            <person name="Ezra D."/>
            <person name="Gonzalez J."/>
            <person name="Henrissat B."/>
            <person name="Kuo A."/>
            <person name="Liang C."/>
            <person name="Lipzen A."/>
            <person name="Lutzoni F."/>
            <person name="Magnuson J."/>
            <person name="Mondo S."/>
            <person name="Nolan M."/>
            <person name="Ohm R."/>
            <person name="Pangilinan J."/>
            <person name="Park H.-J."/>
            <person name="Ramirez L."/>
            <person name="Alfaro M."/>
            <person name="Sun H."/>
            <person name="Tritt A."/>
            <person name="Yoshinaga Y."/>
            <person name="Zwiers L.-H."/>
            <person name="Turgeon B."/>
            <person name="Goodwin S."/>
            <person name="Spatafora J."/>
            <person name="Crous P."/>
            <person name="Grigoriev I."/>
        </authorList>
    </citation>
    <scope>NUCLEOTIDE SEQUENCE</scope>
    <source>
        <strain evidence="2">CBS 125425</strain>
    </source>
</reference>
<evidence type="ECO:0000256" key="1">
    <source>
        <dbReference type="SAM" id="Phobius"/>
    </source>
</evidence>
<keyword evidence="3" id="KW-1185">Reference proteome</keyword>